<dbReference type="InterPro" id="IPR050791">
    <property type="entry name" value="Aldo-Keto_reductase"/>
</dbReference>
<keyword evidence="4" id="KW-1185">Reference proteome</keyword>
<dbReference type="EMBL" id="JACIIZ010000028">
    <property type="protein sequence ID" value="MBB6255259.1"/>
    <property type="molecule type" value="Genomic_DNA"/>
</dbReference>
<dbReference type="GO" id="GO:0005737">
    <property type="term" value="C:cytoplasm"/>
    <property type="evidence" value="ECO:0007669"/>
    <property type="project" value="TreeGrafter"/>
</dbReference>
<dbReference type="PANTHER" id="PTHR43625">
    <property type="entry name" value="AFLATOXIN B1 ALDEHYDE REDUCTASE"/>
    <property type="match status" value="1"/>
</dbReference>
<comment type="caution">
    <text evidence="3">The sequence shown here is derived from an EMBL/GenBank/DDBJ whole genome shotgun (WGS) entry which is preliminary data.</text>
</comment>
<feature type="domain" description="NADP-dependent oxidoreductase" evidence="2">
    <location>
        <begin position="17"/>
        <end position="305"/>
    </location>
</feature>
<dbReference type="SUPFAM" id="SSF51430">
    <property type="entry name" value="NAD(P)-linked oxidoreductase"/>
    <property type="match status" value="1"/>
</dbReference>
<dbReference type="PANTHER" id="PTHR43625:SF40">
    <property type="entry name" value="ALDO-KETO REDUCTASE YAKC [NADP(+)]"/>
    <property type="match status" value="1"/>
</dbReference>
<protein>
    <recommendedName>
        <fullName evidence="2">NADP-dependent oxidoreductase domain-containing protein</fullName>
    </recommendedName>
</protein>
<dbReference type="AlphaFoldDB" id="A0A7X0B3W5"/>
<evidence type="ECO:0000313" key="3">
    <source>
        <dbReference type="EMBL" id="MBB6255259.1"/>
    </source>
</evidence>
<name>A0A7X0B3W5_9PROT</name>
<sequence>MPADGTRPLAGRAVWPVGFGCMGISWAYGPAMADDDAVRLLHRALDLGYRHFDTAALYGGGLSETLLGRALVGSRDEVLIASKVGLFARGGARGIDGRPETIRAGCDVSLRRLGVDHIDLFYLHRLDPEVPVEESVGALADLVAAGKIGAIGLSEVSAPTLRRAVAVHPIAAVQTEYSPWSRNAEIAVMEVCRDLGVAFVAFSPLGRGVLAGRIDDPATLDRSDIRRHMPRFSPANWPGNRDLAGDFASLAEVWGVTPAQLSLAWVLSRGPHVHAIPGTTSLAHLAENAKAGVLEVPEDVIDRIDWLFDPTAVNGPRYPADVQAGIGTEEFS</sequence>
<evidence type="ECO:0000313" key="4">
    <source>
        <dbReference type="Proteomes" id="UP000539175"/>
    </source>
</evidence>
<organism evidence="3 4">
    <name type="scientific">Nitrospirillum iridis</name>
    <dbReference type="NCBI Taxonomy" id="765888"/>
    <lineage>
        <taxon>Bacteria</taxon>
        <taxon>Pseudomonadati</taxon>
        <taxon>Pseudomonadota</taxon>
        <taxon>Alphaproteobacteria</taxon>
        <taxon>Rhodospirillales</taxon>
        <taxon>Azospirillaceae</taxon>
        <taxon>Nitrospirillum</taxon>
    </lineage>
</organism>
<dbReference type="PRINTS" id="PR00069">
    <property type="entry name" value="ALDKETRDTASE"/>
</dbReference>
<accession>A0A7X0B3W5</accession>
<reference evidence="3 4" key="1">
    <citation type="submission" date="2020-08" db="EMBL/GenBank/DDBJ databases">
        <title>Genomic Encyclopedia of Type Strains, Phase IV (KMG-IV): sequencing the most valuable type-strain genomes for metagenomic binning, comparative biology and taxonomic classification.</title>
        <authorList>
            <person name="Goeker M."/>
        </authorList>
    </citation>
    <scope>NUCLEOTIDE SEQUENCE [LARGE SCALE GENOMIC DNA]</scope>
    <source>
        <strain evidence="3 4">DSM 22198</strain>
    </source>
</reference>
<evidence type="ECO:0000259" key="2">
    <source>
        <dbReference type="Pfam" id="PF00248"/>
    </source>
</evidence>
<gene>
    <name evidence="3" type="ORF">FHS74_005858</name>
</gene>
<keyword evidence="1" id="KW-0560">Oxidoreductase</keyword>
<dbReference type="InterPro" id="IPR036812">
    <property type="entry name" value="NAD(P)_OxRdtase_dom_sf"/>
</dbReference>
<dbReference type="Gene3D" id="3.20.20.100">
    <property type="entry name" value="NADP-dependent oxidoreductase domain"/>
    <property type="match status" value="1"/>
</dbReference>
<proteinExistence type="predicted"/>
<dbReference type="Pfam" id="PF00248">
    <property type="entry name" value="Aldo_ket_red"/>
    <property type="match status" value="1"/>
</dbReference>
<dbReference type="Proteomes" id="UP000539175">
    <property type="component" value="Unassembled WGS sequence"/>
</dbReference>
<dbReference type="GO" id="GO:0016491">
    <property type="term" value="F:oxidoreductase activity"/>
    <property type="evidence" value="ECO:0007669"/>
    <property type="project" value="UniProtKB-KW"/>
</dbReference>
<dbReference type="InterPro" id="IPR020471">
    <property type="entry name" value="AKR"/>
</dbReference>
<dbReference type="RefSeq" id="WP_184807771.1">
    <property type="nucleotide sequence ID" value="NZ_JACIIZ010000028.1"/>
</dbReference>
<dbReference type="InterPro" id="IPR023210">
    <property type="entry name" value="NADP_OxRdtase_dom"/>
</dbReference>
<evidence type="ECO:0000256" key="1">
    <source>
        <dbReference type="ARBA" id="ARBA00023002"/>
    </source>
</evidence>